<dbReference type="OrthoDB" id="5973910at2759"/>
<evidence type="ECO:0000313" key="2">
    <source>
        <dbReference type="EMBL" id="ELU01793.1"/>
    </source>
</evidence>
<dbReference type="Gene3D" id="2.20.100.10">
    <property type="entry name" value="Thrombospondin type-1 (TSP1) repeat"/>
    <property type="match status" value="1"/>
</dbReference>
<feature type="domain" description="Apple" evidence="1">
    <location>
        <begin position="50"/>
        <end position="129"/>
    </location>
</feature>
<dbReference type="SUPFAM" id="SSF82895">
    <property type="entry name" value="TSP-1 type 1 repeat"/>
    <property type="match status" value="1"/>
</dbReference>
<dbReference type="HOGENOM" id="CLU_025700_0_0_1"/>
<evidence type="ECO:0000259" key="1">
    <source>
        <dbReference type="PROSITE" id="PS50948"/>
    </source>
</evidence>
<dbReference type="STRING" id="283909.R7UDB7"/>
<dbReference type="Gene3D" id="2.160.20.80">
    <property type="entry name" value="E3 ubiquitin-protein ligase SopA"/>
    <property type="match status" value="1"/>
</dbReference>
<dbReference type="InterPro" id="IPR036383">
    <property type="entry name" value="TSP1_rpt_sf"/>
</dbReference>
<protein>
    <recommendedName>
        <fullName evidence="1">Apple domain-containing protein</fullName>
    </recommendedName>
</protein>
<dbReference type="PROSITE" id="PS50948">
    <property type="entry name" value="PAN"/>
    <property type="match status" value="1"/>
</dbReference>
<dbReference type="SUPFAM" id="SSF141571">
    <property type="entry name" value="Pentapeptide repeat-like"/>
    <property type="match status" value="1"/>
</dbReference>
<dbReference type="PROSITE" id="PS50092">
    <property type="entry name" value="TSP1"/>
    <property type="match status" value="1"/>
</dbReference>
<dbReference type="Proteomes" id="UP000014760">
    <property type="component" value="Unassembled WGS sequence"/>
</dbReference>
<dbReference type="EnsemblMetazoa" id="CapteT216679">
    <property type="protein sequence ID" value="CapteP216679"/>
    <property type="gene ID" value="CapteG216679"/>
</dbReference>
<proteinExistence type="predicted"/>
<dbReference type="InterPro" id="IPR003609">
    <property type="entry name" value="Pan_app"/>
</dbReference>
<sequence length="619" mass="67768">MSLTVQLRRSLLQQAESKMKTGAWLIPRRRLVLSIGFILILCGSSHCLNCTFEAPKVNYYLKGHNFRSVNNLTIEQCKAECLDMHECKAIDYDKTNAVKVCYMNNVSQSEVALTECGGGCSSDYYTKICEDSIVTGTTYTEATLTETHLPERTLTETTLKKQTPEETALVKTTLTETTPAETTIVETTHTFAATNFAKTTFTETTLAGTTLAETTLAETSLAETTLAETTLAETTLAETSLAETSLAETTLAETSLAETTLAETSLAETSLAETSLAETTLAETSLAETSLAETSLAETTLAETSLAETSLAETTLAETTLAERDTLPDAILGQKTSSNFAGEYSARTTESRTIFTELNTLTSTHADTTNIETTQTDTTLTEISEAETLSSVFPNNFLEWEVWTTWTACYFKHRFERLRIRLCTVSESEATKRIGSACPLKLHANTTSGTRKSLVLQYASEHEECIPDVDGIWTGWTYWSACSSSCDAGTKSRKRTCLGRSGSGRKCPGKNNQNDFCVVAECHPEDAVSSSRFVLRRREELLPTDVFTESDSFPSNICLSVSAIAILLVTREVAVLAIDQAIRASTTNVCLKELQRAEFLIRSRDPVGDYIPKADFDAR</sequence>
<gene>
    <name evidence="2" type="ORF">CAPTEDRAFT_216679</name>
</gene>
<reference evidence="3" key="3">
    <citation type="submission" date="2015-06" db="UniProtKB">
        <authorList>
            <consortium name="EnsemblMetazoa"/>
        </authorList>
    </citation>
    <scope>IDENTIFICATION</scope>
</reference>
<dbReference type="SMART" id="SM00209">
    <property type="entry name" value="TSP1"/>
    <property type="match status" value="1"/>
</dbReference>
<dbReference type="Pfam" id="PF00024">
    <property type="entry name" value="PAN_1"/>
    <property type="match status" value="1"/>
</dbReference>
<evidence type="ECO:0000313" key="4">
    <source>
        <dbReference type="Proteomes" id="UP000014760"/>
    </source>
</evidence>
<accession>R7UDB7</accession>
<keyword evidence="4" id="KW-1185">Reference proteome</keyword>
<organism evidence="2">
    <name type="scientific">Capitella teleta</name>
    <name type="common">Polychaete worm</name>
    <dbReference type="NCBI Taxonomy" id="283909"/>
    <lineage>
        <taxon>Eukaryota</taxon>
        <taxon>Metazoa</taxon>
        <taxon>Spiralia</taxon>
        <taxon>Lophotrochozoa</taxon>
        <taxon>Annelida</taxon>
        <taxon>Polychaeta</taxon>
        <taxon>Sedentaria</taxon>
        <taxon>Scolecida</taxon>
        <taxon>Capitellidae</taxon>
        <taxon>Capitella</taxon>
    </lineage>
</organism>
<dbReference type="Pfam" id="PF00090">
    <property type="entry name" value="TSP_1"/>
    <property type="match status" value="1"/>
</dbReference>
<evidence type="ECO:0000313" key="3">
    <source>
        <dbReference type="EnsemblMetazoa" id="CapteP216679"/>
    </source>
</evidence>
<dbReference type="EMBL" id="KB304662">
    <property type="protein sequence ID" value="ELU01793.1"/>
    <property type="molecule type" value="Genomic_DNA"/>
</dbReference>
<name>R7UDB7_CAPTE</name>
<dbReference type="EMBL" id="AMQN01025373">
    <property type="status" value="NOT_ANNOTATED_CDS"/>
    <property type="molecule type" value="Genomic_DNA"/>
</dbReference>
<dbReference type="AlphaFoldDB" id="R7UDB7"/>
<reference evidence="4" key="1">
    <citation type="submission" date="2012-12" db="EMBL/GenBank/DDBJ databases">
        <authorList>
            <person name="Hellsten U."/>
            <person name="Grimwood J."/>
            <person name="Chapman J.A."/>
            <person name="Shapiro H."/>
            <person name="Aerts A."/>
            <person name="Otillar R.P."/>
            <person name="Terry A.Y."/>
            <person name="Boore J.L."/>
            <person name="Simakov O."/>
            <person name="Marletaz F."/>
            <person name="Cho S.-J."/>
            <person name="Edsinger-Gonzales E."/>
            <person name="Havlak P."/>
            <person name="Kuo D.-H."/>
            <person name="Larsson T."/>
            <person name="Lv J."/>
            <person name="Arendt D."/>
            <person name="Savage R."/>
            <person name="Osoegawa K."/>
            <person name="de Jong P."/>
            <person name="Lindberg D.R."/>
            <person name="Seaver E.C."/>
            <person name="Weisblat D.A."/>
            <person name="Putnam N.H."/>
            <person name="Grigoriev I.V."/>
            <person name="Rokhsar D.S."/>
        </authorList>
    </citation>
    <scope>NUCLEOTIDE SEQUENCE</scope>
    <source>
        <strain evidence="4">I ESC-2004</strain>
    </source>
</reference>
<reference evidence="2 4" key="2">
    <citation type="journal article" date="2013" name="Nature">
        <title>Insights into bilaterian evolution from three spiralian genomes.</title>
        <authorList>
            <person name="Simakov O."/>
            <person name="Marletaz F."/>
            <person name="Cho S.J."/>
            <person name="Edsinger-Gonzales E."/>
            <person name="Havlak P."/>
            <person name="Hellsten U."/>
            <person name="Kuo D.H."/>
            <person name="Larsson T."/>
            <person name="Lv J."/>
            <person name="Arendt D."/>
            <person name="Savage R."/>
            <person name="Osoegawa K."/>
            <person name="de Jong P."/>
            <person name="Grimwood J."/>
            <person name="Chapman J.A."/>
            <person name="Shapiro H."/>
            <person name="Aerts A."/>
            <person name="Otillar R.P."/>
            <person name="Terry A.Y."/>
            <person name="Boore J.L."/>
            <person name="Grigoriev I.V."/>
            <person name="Lindberg D.R."/>
            <person name="Seaver E.C."/>
            <person name="Weisblat D.A."/>
            <person name="Putnam N.H."/>
            <person name="Rokhsar D.S."/>
        </authorList>
    </citation>
    <scope>NUCLEOTIDE SEQUENCE</scope>
    <source>
        <strain evidence="2 4">I ESC-2004</strain>
    </source>
</reference>
<dbReference type="InterPro" id="IPR000884">
    <property type="entry name" value="TSP1_rpt"/>
</dbReference>